<dbReference type="EMBL" id="CABVHQ010000015">
    <property type="protein sequence ID" value="VVN92683.1"/>
    <property type="molecule type" value="Genomic_DNA"/>
</dbReference>
<organism evidence="1 2">
    <name type="scientific">Pseudomonas fluorescens</name>
    <dbReference type="NCBI Taxonomy" id="294"/>
    <lineage>
        <taxon>Bacteria</taxon>
        <taxon>Pseudomonadati</taxon>
        <taxon>Pseudomonadota</taxon>
        <taxon>Gammaproteobacteria</taxon>
        <taxon>Pseudomonadales</taxon>
        <taxon>Pseudomonadaceae</taxon>
        <taxon>Pseudomonas</taxon>
    </lineage>
</organism>
<evidence type="ECO:0000313" key="1">
    <source>
        <dbReference type="EMBL" id="VVN92683.1"/>
    </source>
</evidence>
<sequence>MNDKRQDAELNYTRTQGQVFTAMIDMYKATGGGWVAEAARLTATDVPPSASSGKPRQ</sequence>
<gene>
    <name evidence="1" type="ORF">PS691_01995</name>
</gene>
<reference evidence="1 2" key="1">
    <citation type="submission" date="2019-09" db="EMBL/GenBank/DDBJ databases">
        <authorList>
            <person name="Chandra G."/>
            <person name="Truman W A."/>
        </authorList>
    </citation>
    <scope>NUCLEOTIDE SEQUENCE [LARGE SCALE GENOMIC DNA]</scope>
    <source>
        <strain evidence="1">PS691</strain>
    </source>
</reference>
<evidence type="ECO:0000313" key="2">
    <source>
        <dbReference type="Proteomes" id="UP000337909"/>
    </source>
</evidence>
<protein>
    <submittedName>
        <fullName evidence="1">Uncharacterized protein</fullName>
    </submittedName>
</protein>
<accession>A0A5E7C9R4</accession>
<dbReference type="Proteomes" id="UP000337909">
    <property type="component" value="Unassembled WGS sequence"/>
</dbReference>
<name>A0A5E7C9R4_PSEFL</name>
<proteinExistence type="predicted"/>
<dbReference type="RefSeq" id="WP_191624278.1">
    <property type="nucleotide sequence ID" value="NZ_CABVHQ010000015.1"/>
</dbReference>
<dbReference type="AlphaFoldDB" id="A0A5E7C9R4"/>
<dbReference type="SUPFAM" id="SSF56954">
    <property type="entry name" value="Outer membrane efflux proteins (OEP)"/>
    <property type="match status" value="1"/>
</dbReference>